<protein>
    <submittedName>
        <fullName evidence="1 2">Uncharacterized protein</fullName>
    </submittedName>
</protein>
<organism evidence="1 3">
    <name type="scientific">Medicago truncatula</name>
    <name type="common">Barrel medic</name>
    <name type="synonym">Medicago tribuloides</name>
    <dbReference type="NCBI Taxonomy" id="3880"/>
    <lineage>
        <taxon>Eukaryota</taxon>
        <taxon>Viridiplantae</taxon>
        <taxon>Streptophyta</taxon>
        <taxon>Embryophyta</taxon>
        <taxon>Tracheophyta</taxon>
        <taxon>Spermatophyta</taxon>
        <taxon>Magnoliopsida</taxon>
        <taxon>eudicotyledons</taxon>
        <taxon>Gunneridae</taxon>
        <taxon>Pentapetalae</taxon>
        <taxon>rosids</taxon>
        <taxon>fabids</taxon>
        <taxon>Fabales</taxon>
        <taxon>Fabaceae</taxon>
        <taxon>Papilionoideae</taxon>
        <taxon>50 kb inversion clade</taxon>
        <taxon>NPAAA clade</taxon>
        <taxon>Hologalegina</taxon>
        <taxon>IRL clade</taxon>
        <taxon>Trifolieae</taxon>
        <taxon>Medicago</taxon>
    </lineage>
</organism>
<accession>A0A072VAW0</accession>
<evidence type="ECO:0000313" key="1">
    <source>
        <dbReference type="EMBL" id="KEH38892.1"/>
    </source>
</evidence>
<proteinExistence type="predicted"/>
<dbReference type="Proteomes" id="UP000002051">
    <property type="component" value="Chromosome 2"/>
</dbReference>
<dbReference type="AlphaFoldDB" id="A0A072VAW0"/>
<evidence type="ECO:0000313" key="2">
    <source>
        <dbReference type="EnsemblPlants" id="KEH38892"/>
    </source>
</evidence>
<reference evidence="2" key="3">
    <citation type="submission" date="2015-04" db="UniProtKB">
        <authorList>
            <consortium name="EnsemblPlants"/>
        </authorList>
    </citation>
    <scope>IDENTIFICATION</scope>
    <source>
        <strain evidence="2">cv. Jemalong A17</strain>
    </source>
</reference>
<sequence length="80" mass="9048">MTDSNTNDASELMKARHGQWTVPYGIQHKLRNRPNRRAANTTPLRCRPFPASVFAGGGSVKLQIKMTRKESPHKTTMNKQ</sequence>
<keyword evidence="3" id="KW-1185">Reference proteome</keyword>
<dbReference type="EnsemblPlants" id="KEH38892">
    <property type="protein sequence ID" value="KEH38892"/>
    <property type="gene ID" value="MTR_2g084420"/>
</dbReference>
<name>A0A072VAW0_MEDTR</name>
<dbReference type="HOGENOM" id="CLU_2593355_0_0_1"/>
<reference evidence="1 3" key="1">
    <citation type="journal article" date="2011" name="Nature">
        <title>The Medicago genome provides insight into the evolution of rhizobial symbioses.</title>
        <authorList>
            <person name="Young N.D."/>
            <person name="Debelle F."/>
            <person name="Oldroyd G.E."/>
            <person name="Geurts R."/>
            <person name="Cannon S.B."/>
            <person name="Udvardi M.K."/>
            <person name="Benedito V.A."/>
            <person name="Mayer K.F."/>
            <person name="Gouzy J."/>
            <person name="Schoof H."/>
            <person name="Van de Peer Y."/>
            <person name="Proost S."/>
            <person name="Cook D.R."/>
            <person name="Meyers B.C."/>
            <person name="Spannagl M."/>
            <person name="Cheung F."/>
            <person name="De Mita S."/>
            <person name="Krishnakumar V."/>
            <person name="Gundlach H."/>
            <person name="Zhou S."/>
            <person name="Mudge J."/>
            <person name="Bharti A.K."/>
            <person name="Murray J.D."/>
            <person name="Naoumkina M.A."/>
            <person name="Rosen B."/>
            <person name="Silverstein K.A."/>
            <person name="Tang H."/>
            <person name="Rombauts S."/>
            <person name="Zhao P.X."/>
            <person name="Zhou P."/>
            <person name="Barbe V."/>
            <person name="Bardou P."/>
            <person name="Bechner M."/>
            <person name="Bellec A."/>
            <person name="Berger A."/>
            <person name="Berges H."/>
            <person name="Bidwell S."/>
            <person name="Bisseling T."/>
            <person name="Choisne N."/>
            <person name="Couloux A."/>
            <person name="Denny R."/>
            <person name="Deshpande S."/>
            <person name="Dai X."/>
            <person name="Doyle J.J."/>
            <person name="Dudez A.M."/>
            <person name="Farmer A.D."/>
            <person name="Fouteau S."/>
            <person name="Franken C."/>
            <person name="Gibelin C."/>
            <person name="Gish J."/>
            <person name="Goldstein S."/>
            <person name="Gonzalez A.J."/>
            <person name="Green P.J."/>
            <person name="Hallab A."/>
            <person name="Hartog M."/>
            <person name="Hua A."/>
            <person name="Humphray S.J."/>
            <person name="Jeong D.H."/>
            <person name="Jing Y."/>
            <person name="Jocker A."/>
            <person name="Kenton S.M."/>
            <person name="Kim D.J."/>
            <person name="Klee K."/>
            <person name="Lai H."/>
            <person name="Lang C."/>
            <person name="Lin S."/>
            <person name="Macmil S.L."/>
            <person name="Magdelenat G."/>
            <person name="Matthews L."/>
            <person name="McCorrison J."/>
            <person name="Monaghan E.L."/>
            <person name="Mun J.H."/>
            <person name="Najar F.Z."/>
            <person name="Nicholson C."/>
            <person name="Noirot C."/>
            <person name="O'Bleness M."/>
            <person name="Paule C.R."/>
            <person name="Poulain J."/>
            <person name="Prion F."/>
            <person name="Qin B."/>
            <person name="Qu C."/>
            <person name="Retzel E.F."/>
            <person name="Riddle C."/>
            <person name="Sallet E."/>
            <person name="Samain S."/>
            <person name="Samson N."/>
            <person name="Sanders I."/>
            <person name="Saurat O."/>
            <person name="Scarpelli C."/>
            <person name="Schiex T."/>
            <person name="Segurens B."/>
            <person name="Severin A.J."/>
            <person name="Sherrier D.J."/>
            <person name="Shi R."/>
            <person name="Sims S."/>
            <person name="Singer S.R."/>
            <person name="Sinharoy S."/>
            <person name="Sterck L."/>
            <person name="Viollet A."/>
            <person name="Wang B.B."/>
            <person name="Wang K."/>
            <person name="Wang M."/>
            <person name="Wang X."/>
            <person name="Warfsmann J."/>
            <person name="Weissenbach J."/>
            <person name="White D.D."/>
            <person name="White J.D."/>
            <person name="Wiley G.B."/>
            <person name="Wincker P."/>
            <person name="Xing Y."/>
            <person name="Yang L."/>
            <person name="Yao Z."/>
            <person name="Ying F."/>
            <person name="Zhai J."/>
            <person name="Zhou L."/>
            <person name="Zuber A."/>
            <person name="Denarie J."/>
            <person name="Dixon R.A."/>
            <person name="May G.D."/>
            <person name="Schwartz D.C."/>
            <person name="Rogers J."/>
            <person name="Quetier F."/>
            <person name="Town C.D."/>
            <person name="Roe B.A."/>
        </authorList>
    </citation>
    <scope>NUCLEOTIDE SEQUENCE [LARGE SCALE GENOMIC DNA]</scope>
    <source>
        <strain evidence="1">A17</strain>
        <strain evidence="2 3">cv. Jemalong A17</strain>
    </source>
</reference>
<gene>
    <name evidence="1" type="ordered locus">MTR_2g084420</name>
</gene>
<dbReference type="EMBL" id="CM001218">
    <property type="protein sequence ID" value="KEH38892.1"/>
    <property type="molecule type" value="Genomic_DNA"/>
</dbReference>
<evidence type="ECO:0000313" key="3">
    <source>
        <dbReference type="Proteomes" id="UP000002051"/>
    </source>
</evidence>
<reference evidence="1 3" key="2">
    <citation type="journal article" date="2014" name="BMC Genomics">
        <title>An improved genome release (version Mt4.0) for the model legume Medicago truncatula.</title>
        <authorList>
            <person name="Tang H."/>
            <person name="Krishnakumar V."/>
            <person name="Bidwell S."/>
            <person name="Rosen B."/>
            <person name="Chan A."/>
            <person name="Zhou S."/>
            <person name="Gentzbittel L."/>
            <person name="Childs K.L."/>
            <person name="Yandell M."/>
            <person name="Gundlach H."/>
            <person name="Mayer K.F."/>
            <person name="Schwartz D.C."/>
            <person name="Town C.D."/>
        </authorList>
    </citation>
    <scope>GENOME REANNOTATION</scope>
    <source>
        <strain evidence="1">A17</strain>
        <strain evidence="2 3">cv. Jemalong A17</strain>
    </source>
</reference>